<reference evidence="3 4" key="1">
    <citation type="journal article" date="2019" name="Front. Genet.">
        <title>Whole-Genome Sequencing of the Opportunistic Yeast Pathogen Candida inconspicua Uncovers Its Hybrid Origin.</title>
        <authorList>
            <person name="Mixao V."/>
            <person name="Hansen A.P."/>
            <person name="Saus E."/>
            <person name="Boekhout T."/>
            <person name="Lass-Florl C."/>
            <person name="Gabaldon T."/>
        </authorList>
    </citation>
    <scope>NUCLEOTIDE SEQUENCE [LARGE SCALE GENOMIC DNA]</scope>
    <source>
        <strain evidence="3 4">CBS 180</strain>
    </source>
</reference>
<dbReference type="Proteomes" id="UP000307173">
    <property type="component" value="Unassembled WGS sequence"/>
</dbReference>
<evidence type="ECO:0000256" key="1">
    <source>
        <dbReference type="RuleBase" id="RU004374"/>
    </source>
</evidence>
<name>A0A4T0X069_9ASCO</name>
<organism evidence="3 4">
    <name type="scientific">Pichia inconspicua</name>
    <dbReference type="NCBI Taxonomy" id="52247"/>
    <lineage>
        <taxon>Eukaryota</taxon>
        <taxon>Fungi</taxon>
        <taxon>Dikarya</taxon>
        <taxon>Ascomycota</taxon>
        <taxon>Saccharomycotina</taxon>
        <taxon>Pichiomycetes</taxon>
        <taxon>Pichiales</taxon>
        <taxon>Pichiaceae</taxon>
        <taxon>Pichia</taxon>
    </lineage>
</organism>
<protein>
    <recommendedName>
        <fullName evidence="5">Eukaryotic translation initiation factor 4E</fullName>
    </recommendedName>
</protein>
<dbReference type="InterPro" id="IPR023398">
    <property type="entry name" value="TIF_eIF4e-like"/>
</dbReference>
<keyword evidence="1" id="KW-0648">Protein biosynthesis</keyword>
<evidence type="ECO:0000313" key="4">
    <source>
        <dbReference type="Proteomes" id="UP000307173"/>
    </source>
</evidence>
<keyword evidence="1" id="KW-0694">RNA-binding</keyword>
<accession>A0A4T0X069</accession>
<dbReference type="GO" id="GO:0003743">
    <property type="term" value="F:translation initiation factor activity"/>
    <property type="evidence" value="ECO:0007669"/>
    <property type="project" value="UniProtKB-KW"/>
</dbReference>
<dbReference type="InterPro" id="IPR001040">
    <property type="entry name" value="TIF_eIF_4E"/>
</dbReference>
<dbReference type="EMBL" id="SELW01000468">
    <property type="protein sequence ID" value="TID26164.1"/>
    <property type="molecule type" value="Genomic_DNA"/>
</dbReference>
<keyword evidence="4" id="KW-1185">Reference proteome</keyword>
<comment type="caution">
    <text evidence="3">The sequence shown here is derived from an EMBL/GenBank/DDBJ whole genome shotgun (WGS) entry which is preliminary data.</text>
</comment>
<feature type="region of interest" description="Disordered" evidence="2">
    <location>
        <begin position="36"/>
        <end position="57"/>
    </location>
</feature>
<feature type="region of interest" description="Disordered" evidence="2">
    <location>
        <begin position="343"/>
        <end position="363"/>
    </location>
</feature>
<dbReference type="GO" id="GO:0016281">
    <property type="term" value="C:eukaryotic translation initiation factor 4F complex"/>
    <property type="evidence" value="ECO:0007669"/>
    <property type="project" value="TreeGrafter"/>
</dbReference>
<proteinExistence type="inferred from homology"/>
<dbReference type="Gene3D" id="3.30.760.10">
    <property type="entry name" value="RNA Cap, Translation Initiation Factor Eif4e"/>
    <property type="match status" value="1"/>
</dbReference>
<gene>
    <name evidence="3" type="ORF">CANINC_002859</name>
</gene>
<evidence type="ECO:0000256" key="2">
    <source>
        <dbReference type="SAM" id="MobiDB-lite"/>
    </source>
</evidence>
<evidence type="ECO:0008006" key="5">
    <source>
        <dbReference type="Google" id="ProtNLM"/>
    </source>
</evidence>
<dbReference type="SUPFAM" id="SSF55418">
    <property type="entry name" value="eIF4e-like"/>
    <property type="match status" value="1"/>
</dbReference>
<feature type="compositionally biased region" description="Basic and acidic residues" evidence="2">
    <location>
        <begin position="38"/>
        <end position="51"/>
    </location>
</feature>
<sequence>MSRILDILPESLKEERHPLAYKWCFWQHFRPPVVSEARSSRHGDEKEKTVDNGENEVNVEEPEVKVNEQNVENSSLKDRDAQYLQETTLLSFPKVYSKTNEQTSVIDSVEQFWVALSNMKNVKDAPIDTEYFFFKEGIRPLWEDQANKKGGKISRSFARSELRSRKLAICQLWELLLLKMIGGKLLDDEISLPLSKEALDNPNFEDVECHRSMNNEDLNKLVMDDIAGLVISVRKRYVIISIWNTQLSFDRYKLENGIEETVPNVEYVLSYKEPINMKNKFVYEELGLTTHMFRKLIGDAFFETMKEVSPKPGTDNESLVFGESLVKYIPHFNANISDLRKHKQRREKGVKNGHNDSNNTEKISDLGKIRKKIEFNNEGLLVTEINMNNTMRSKWNKRRTVNRE</sequence>
<dbReference type="PANTHER" id="PTHR11960">
    <property type="entry name" value="EUKARYOTIC TRANSLATION INITIATION FACTOR 4E RELATED"/>
    <property type="match status" value="1"/>
</dbReference>
<dbReference type="GO" id="GO:0000340">
    <property type="term" value="F:RNA 7-methylguanosine cap binding"/>
    <property type="evidence" value="ECO:0007669"/>
    <property type="project" value="TreeGrafter"/>
</dbReference>
<comment type="similarity">
    <text evidence="1">Belongs to the eukaryotic initiation factor 4E family.</text>
</comment>
<dbReference type="AlphaFoldDB" id="A0A4T0X069"/>
<evidence type="ECO:0000313" key="3">
    <source>
        <dbReference type="EMBL" id="TID26164.1"/>
    </source>
</evidence>
<dbReference type="PANTHER" id="PTHR11960:SF18">
    <property type="entry name" value="EUKARYOTIC TRANSLATION INITIATION FACTOR 4E HOMOLOGOUS PROTEIN, ISOFORM B"/>
    <property type="match status" value="1"/>
</dbReference>
<dbReference type="Pfam" id="PF01652">
    <property type="entry name" value="IF4E"/>
    <property type="match status" value="1"/>
</dbReference>
<dbReference type="OrthoDB" id="3990714at2759"/>
<dbReference type="STRING" id="52247.A0A4T0X069"/>
<keyword evidence="1" id="KW-0396">Initiation factor</keyword>